<keyword evidence="2" id="KW-1185">Reference proteome</keyword>
<dbReference type="AlphaFoldDB" id="A0A9J6HBD9"/>
<dbReference type="OMA" id="CEAWAHT"/>
<name>A0A9J6HBD9_HAELO</name>
<dbReference type="EMBL" id="JABSTR010001846">
    <property type="protein sequence ID" value="KAH9384241.1"/>
    <property type="molecule type" value="Genomic_DNA"/>
</dbReference>
<dbReference type="Proteomes" id="UP000821853">
    <property type="component" value="Unassembled WGS sequence"/>
</dbReference>
<dbReference type="VEuPathDB" id="VectorBase:HLOH_045106"/>
<proteinExistence type="predicted"/>
<comment type="caution">
    <text evidence="1">The sequence shown here is derived from an EMBL/GenBank/DDBJ whole genome shotgun (WGS) entry which is preliminary data.</text>
</comment>
<protein>
    <submittedName>
        <fullName evidence="1">Uncharacterized protein</fullName>
    </submittedName>
</protein>
<accession>A0A9J6HBD9</accession>
<evidence type="ECO:0000313" key="2">
    <source>
        <dbReference type="Proteomes" id="UP000821853"/>
    </source>
</evidence>
<evidence type="ECO:0000313" key="1">
    <source>
        <dbReference type="EMBL" id="KAH9384241.1"/>
    </source>
</evidence>
<reference evidence="1 2" key="1">
    <citation type="journal article" date="2020" name="Cell">
        <title>Large-Scale Comparative Analyses of Tick Genomes Elucidate Their Genetic Diversity and Vector Capacities.</title>
        <authorList>
            <consortium name="Tick Genome and Microbiome Consortium (TIGMIC)"/>
            <person name="Jia N."/>
            <person name="Wang J."/>
            <person name="Shi W."/>
            <person name="Du L."/>
            <person name="Sun Y."/>
            <person name="Zhan W."/>
            <person name="Jiang J.F."/>
            <person name="Wang Q."/>
            <person name="Zhang B."/>
            <person name="Ji P."/>
            <person name="Bell-Sakyi L."/>
            <person name="Cui X.M."/>
            <person name="Yuan T.T."/>
            <person name="Jiang B.G."/>
            <person name="Yang W.F."/>
            <person name="Lam T.T."/>
            <person name="Chang Q.C."/>
            <person name="Ding S.J."/>
            <person name="Wang X.J."/>
            <person name="Zhu J.G."/>
            <person name="Ruan X.D."/>
            <person name="Zhao L."/>
            <person name="Wei J.T."/>
            <person name="Ye R.Z."/>
            <person name="Que T.C."/>
            <person name="Du C.H."/>
            <person name="Zhou Y.H."/>
            <person name="Cheng J.X."/>
            <person name="Dai P.F."/>
            <person name="Guo W.B."/>
            <person name="Han X.H."/>
            <person name="Huang E.J."/>
            <person name="Li L.F."/>
            <person name="Wei W."/>
            <person name="Gao Y.C."/>
            <person name="Liu J.Z."/>
            <person name="Shao H.Z."/>
            <person name="Wang X."/>
            <person name="Wang C.C."/>
            <person name="Yang T.C."/>
            <person name="Huo Q.B."/>
            <person name="Li W."/>
            <person name="Chen H.Y."/>
            <person name="Chen S.E."/>
            <person name="Zhou L.G."/>
            <person name="Ni X.B."/>
            <person name="Tian J.H."/>
            <person name="Sheng Y."/>
            <person name="Liu T."/>
            <person name="Pan Y.S."/>
            <person name="Xia L.Y."/>
            <person name="Li J."/>
            <person name="Zhao F."/>
            <person name="Cao W.C."/>
        </authorList>
    </citation>
    <scope>NUCLEOTIDE SEQUENCE [LARGE SCALE GENOMIC DNA]</scope>
    <source>
        <strain evidence="1">HaeL-2018</strain>
    </source>
</reference>
<gene>
    <name evidence="1" type="ORF">HPB48_026238</name>
</gene>
<sequence>MKELATHKVHVTAHLNYHLINTRFGVVSEEDLIDVSEDEIPEGFKERANVIAVRRIKIRRRDEEIATKHLNRTFNSTTLPGNIRLGYLNLRARPYAPNSGRCFWCEAWAHTAVMPWKTDVFTVW</sequence>
<dbReference type="OrthoDB" id="6776451at2759"/>
<organism evidence="1 2">
    <name type="scientific">Haemaphysalis longicornis</name>
    <name type="common">Bush tick</name>
    <dbReference type="NCBI Taxonomy" id="44386"/>
    <lineage>
        <taxon>Eukaryota</taxon>
        <taxon>Metazoa</taxon>
        <taxon>Ecdysozoa</taxon>
        <taxon>Arthropoda</taxon>
        <taxon>Chelicerata</taxon>
        <taxon>Arachnida</taxon>
        <taxon>Acari</taxon>
        <taxon>Parasitiformes</taxon>
        <taxon>Ixodida</taxon>
        <taxon>Ixodoidea</taxon>
        <taxon>Ixodidae</taxon>
        <taxon>Haemaphysalinae</taxon>
        <taxon>Haemaphysalis</taxon>
    </lineage>
</organism>